<evidence type="ECO:0000313" key="2">
    <source>
        <dbReference type="Proteomes" id="UP000821865"/>
    </source>
</evidence>
<reference evidence="1" key="1">
    <citation type="submission" date="2020-05" db="EMBL/GenBank/DDBJ databases">
        <title>Large-scale comparative analyses of tick genomes elucidate their genetic diversity and vector capacities.</title>
        <authorList>
            <person name="Jia N."/>
            <person name="Wang J."/>
            <person name="Shi W."/>
            <person name="Du L."/>
            <person name="Sun Y."/>
            <person name="Zhan W."/>
            <person name="Jiang J."/>
            <person name="Wang Q."/>
            <person name="Zhang B."/>
            <person name="Ji P."/>
            <person name="Sakyi L.B."/>
            <person name="Cui X."/>
            <person name="Yuan T."/>
            <person name="Jiang B."/>
            <person name="Yang W."/>
            <person name="Lam T.T.-Y."/>
            <person name="Chang Q."/>
            <person name="Ding S."/>
            <person name="Wang X."/>
            <person name="Zhu J."/>
            <person name="Ruan X."/>
            <person name="Zhao L."/>
            <person name="Wei J."/>
            <person name="Que T."/>
            <person name="Du C."/>
            <person name="Cheng J."/>
            <person name="Dai P."/>
            <person name="Han X."/>
            <person name="Huang E."/>
            <person name="Gao Y."/>
            <person name="Liu J."/>
            <person name="Shao H."/>
            <person name="Ye R."/>
            <person name="Li L."/>
            <person name="Wei W."/>
            <person name="Wang X."/>
            <person name="Wang C."/>
            <person name="Yang T."/>
            <person name="Huo Q."/>
            <person name="Li W."/>
            <person name="Guo W."/>
            <person name="Chen H."/>
            <person name="Zhou L."/>
            <person name="Ni X."/>
            <person name="Tian J."/>
            <person name="Zhou Y."/>
            <person name="Sheng Y."/>
            <person name="Liu T."/>
            <person name="Pan Y."/>
            <person name="Xia L."/>
            <person name="Li J."/>
            <person name="Zhao F."/>
            <person name="Cao W."/>
        </authorList>
    </citation>
    <scope>NUCLEOTIDE SEQUENCE</scope>
    <source>
        <strain evidence="1">Dsil-2018</strain>
    </source>
</reference>
<name>A0ACB8CY27_DERSI</name>
<organism evidence="1 2">
    <name type="scientific">Dermacentor silvarum</name>
    <name type="common">Tick</name>
    <dbReference type="NCBI Taxonomy" id="543639"/>
    <lineage>
        <taxon>Eukaryota</taxon>
        <taxon>Metazoa</taxon>
        <taxon>Ecdysozoa</taxon>
        <taxon>Arthropoda</taxon>
        <taxon>Chelicerata</taxon>
        <taxon>Arachnida</taxon>
        <taxon>Acari</taxon>
        <taxon>Parasitiformes</taxon>
        <taxon>Ixodida</taxon>
        <taxon>Ixodoidea</taxon>
        <taxon>Ixodidae</taxon>
        <taxon>Rhipicephalinae</taxon>
        <taxon>Dermacentor</taxon>
    </lineage>
</organism>
<keyword evidence="2" id="KW-1185">Reference proteome</keyword>
<evidence type="ECO:0000313" key="1">
    <source>
        <dbReference type="EMBL" id="KAH7954060.1"/>
    </source>
</evidence>
<proteinExistence type="predicted"/>
<sequence>MLDGARTQLEGESKSEGAAEGRRLTVTAHECEAEQFRKGKGGAFQRWRGRYEFNELGGSVGERRVRSPGMPAGPFSCPSLELCSCVDERVDCTCPLGDEALDLFALFEPDVEYISVRHCGVVHVPPYLVATLSLEEFSLSDIDQLVVRSMAFEKVSAVRTMRLRDVRNLTLEHLALHGLRGTELLEMDNVTAAELPPAALAGFTDVQQLAIRNSRLGQVHSMALLFAKGKSFRLSNTVVDQAQNGSLVFDSVSTVEVSNCSFGNVSGAPLSATNATEVVIRDSTFTELRERGSLLLLGGANATNVIFENNRIDLAGTGALAHLSSAKNVTFARNVIRTVKESALPSGPAVKFANNSFLCSCNASWLWIRKSGGGGVFEGSAVINSSICAGPPPLDGLRMSEVEPVPANGTCRLIKSSRREMREKVLARLSGLSRASQEPLRPCGGWTVLALLVALVVPH</sequence>
<accession>A0ACB8CY27</accession>
<gene>
    <name evidence="1" type="ORF">HPB49_015261</name>
</gene>
<dbReference type="Proteomes" id="UP000821865">
    <property type="component" value="Chromosome 4"/>
</dbReference>
<dbReference type="EMBL" id="CM023473">
    <property type="protein sequence ID" value="KAH7954060.1"/>
    <property type="molecule type" value="Genomic_DNA"/>
</dbReference>
<protein>
    <submittedName>
        <fullName evidence="1">Uncharacterized protein</fullName>
    </submittedName>
</protein>
<comment type="caution">
    <text evidence="1">The sequence shown here is derived from an EMBL/GenBank/DDBJ whole genome shotgun (WGS) entry which is preliminary data.</text>
</comment>